<dbReference type="InterPro" id="IPR050109">
    <property type="entry name" value="HTH-type_TetR-like_transc_reg"/>
</dbReference>
<dbReference type="InterPro" id="IPR036271">
    <property type="entry name" value="Tet_transcr_reg_TetR-rel_C_sf"/>
</dbReference>
<dbReference type="Gene3D" id="1.10.357.10">
    <property type="entry name" value="Tetracycline Repressor, domain 2"/>
    <property type="match status" value="1"/>
</dbReference>
<evidence type="ECO:0000256" key="1">
    <source>
        <dbReference type="ARBA" id="ARBA00023015"/>
    </source>
</evidence>
<dbReference type="RefSeq" id="WP_390232138.1">
    <property type="nucleotide sequence ID" value="NZ_JBHSCN010000022.1"/>
</dbReference>
<dbReference type="PANTHER" id="PTHR30055:SF148">
    <property type="entry name" value="TETR-FAMILY TRANSCRIPTIONAL REGULATOR"/>
    <property type="match status" value="1"/>
</dbReference>
<keyword evidence="2" id="KW-0238">DNA-binding</keyword>
<dbReference type="InterPro" id="IPR011075">
    <property type="entry name" value="TetR_C"/>
</dbReference>
<keyword evidence="3" id="KW-0804">Transcription</keyword>
<accession>A0ABV8QBG5</accession>
<dbReference type="SUPFAM" id="SSF46689">
    <property type="entry name" value="Homeodomain-like"/>
    <property type="match status" value="1"/>
</dbReference>
<evidence type="ECO:0000313" key="7">
    <source>
        <dbReference type="EMBL" id="MFC4245209.1"/>
    </source>
</evidence>
<feature type="domain" description="HTH tetR-type" evidence="5">
    <location>
        <begin position="39"/>
        <end position="82"/>
    </location>
</feature>
<name>A0ABV8QBG5_9MICO</name>
<evidence type="ECO:0000256" key="2">
    <source>
        <dbReference type="ARBA" id="ARBA00023125"/>
    </source>
</evidence>
<feature type="region of interest" description="Disordered" evidence="4">
    <location>
        <begin position="1"/>
        <end position="36"/>
    </location>
</feature>
<feature type="domain" description="Tetracyclin repressor-like C-terminal" evidence="6">
    <location>
        <begin position="95"/>
        <end position="205"/>
    </location>
</feature>
<dbReference type="SUPFAM" id="SSF48498">
    <property type="entry name" value="Tetracyclin repressor-like, C-terminal domain"/>
    <property type="match status" value="1"/>
</dbReference>
<comment type="caution">
    <text evidence="7">The sequence shown here is derived from an EMBL/GenBank/DDBJ whole genome shotgun (WGS) entry which is preliminary data.</text>
</comment>
<protein>
    <submittedName>
        <fullName evidence="7">TetR/AcrR family transcriptional regulator</fullName>
    </submittedName>
</protein>
<evidence type="ECO:0000256" key="4">
    <source>
        <dbReference type="SAM" id="MobiDB-lite"/>
    </source>
</evidence>
<dbReference type="Pfam" id="PF00440">
    <property type="entry name" value="TetR_N"/>
    <property type="match status" value="1"/>
</dbReference>
<dbReference type="InterPro" id="IPR009057">
    <property type="entry name" value="Homeodomain-like_sf"/>
</dbReference>
<dbReference type="EMBL" id="JBHSCN010000022">
    <property type="protein sequence ID" value="MFC4245209.1"/>
    <property type="molecule type" value="Genomic_DNA"/>
</dbReference>
<evidence type="ECO:0000256" key="3">
    <source>
        <dbReference type="ARBA" id="ARBA00023163"/>
    </source>
</evidence>
<keyword evidence="1" id="KW-0805">Transcription regulation</keyword>
<reference evidence="8" key="1">
    <citation type="journal article" date="2019" name="Int. J. Syst. Evol. Microbiol.">
        <title>The Global Catalogue of Microorganisms (GCM) 10K type strain sequencing project: providing services to taxonomists for standard genome sequencing and annotation.</title>
        <authorList>
            <consortium name="The Broad Institute Genomics Platform"/>
            <consortium name="The Broad Institute Genome Sequencing Center for Infectious Disease"/>
            <person name="Wu L."/>
            <person name="Ma J."/>
        </authorList>
    </citation>
    <scope>NUCLEOTIDE SEQUENCE [LARGE SCALE GENOMIC DNA]</scope>
    <source>
        <strain evidence="8">CGMCC 1.10363</strain>
    </source>
</reference>
<evidence type="ECO:0000313" key="8">
    <source>
        <dbReference type="Proteomes" id="UP001595900"/>
    </source>
</evidence>
<dbReference type="Proteomes" id="UP001595900">
    <property type="component" value="Unassembled WGS sequence"/>
</dbReference>
<evidence type="ECO:0000259" key="5">
    <source>
        <dbReference type="Pfam" id="PF00440"/>
    </source>
</evidence>
<keyword evidence="8" id="KW-1185">Reference proteome</keyword>
<proteinExistence type="predicted"/>
<evidence type="ECO:0000259" key="6">
    <source>
        <dbReference type="Pfam" id="PF16859"/>
    </source>
</evidence>
<dbReference type="Pfam" id="PF16859">
    <property type="entry name" value="TetR_C_11"/>
    <property type="match status" value="1"/>
</dbReference>
<dbReference type="Gene3D" id="1.10.10.60">
    <property type="entry name" value="Homeodomain-like"/>
    <property type="match status" value="1"/>
</dbReference>
<gene>
    <name evidence="7" type="ORF">ACFOYW_17710</name>
</gene>
<dbReference type="InterPro" id="IPR001647">
    <property type="entry name" value="HTH_TetR"/>
</dbReference>
<dbReference type="PANTHER" id="PTHR30055">
    <property type="entry name" value="HTH-TYPE TRANSCRIPTIONAL REGULATOR RUTR"/>
    <property type="match status" value="1"/>
</dbReference>
<organism evidence="7 8">
    <name type="scientific">Gryllotalpicola reticulitermitis</name>
    <dbReference type="NCBI Taxonomy" id="1184153"/>
    <lineage>
        <taxon>Bacteria</taxon>
        <taxon>Bacillati</taxon>
        <taxon>Actinomycetota</taxon>
        <taxon>Actinomycetes</taxon>
        <taxon>Micrococcales</taxon>
        <taxon>Microbacteriaceae</taxon>
        <taxon>Gryllotalpicola</taxon>
    </lineage>
</organism>
<sequence>MRDNGSPVGGEALGHRAADAAGGAGDDGDAGRGDGVGHDAAETLLFDEGVRAVTFDRVAAQSGSSKTTLYKWWPSPGALAAEAYFASSQQSLEFSDSGDAATDIRSQLRAFVRLLTEGRAGRVIAELIGAAQLDPELSAAVSEGYTRPRRDLAKQTIEEARRRGQLRPDVDADLLVDQLWGACYNRLLIPDNPLSTEYADALVRNALLGGATPEYAPTLSEDAD</sequence>